<evidence type="ECO:0000313" key="3">
    <source>
        <dbReference type="Proteomes" id="UP000001514"/>
    </source>
</evidence>
<evidence type="ECO:0000313" key="2">
    <source>
        <dbReference type="EMBL" id="EFJ16509.1"/>
    </source>
</evidence>
<dbReference type="AlphaFoldDB" id="D8SG25"/>
<organism evidence="3">
    <name type="scientific">Selaginella moellendorffii</name>
    <name type="common">Spikemoss</name>
    <dbReference type="NCBI Taxonomy" id="88036"/>
    <lineage>
        <taxon>Eukaryota</taxon>
        <taxon>Viridiplantae</taxon>
        <taxon>Streptophyta</taxon>
        <taxon>Embryophyta</taxon>
        <taxon>Tracheophyta</taxon>
        <taxon>Lycopodiopsida</taxon>
        <taxon>Selaginellales</taxon>
        <taxon>Selaginellaceae</taxon>
        <taxon>Selaginella</taxon>
    </lineage>
</organism>
<name>D8SG25_SELML</name>
<dbReference type="Gramene" id="EFJ16509">
    <property type="protein sequence ID" value="EFJ16509"/>
    <property type="gene ID" value="SELMODRAFT_421691"/>
</dbReference>
<protein>
    <submittedName>
        <fullName evidence="2">Uncharacterized protein</fullName>
    </submittedName>
</protein>
<evidence type="ECO:0000256" key="1">
    <source>
        <dbReference type="SAM" id="MobiDB-lite"/>
    </source>
</evidence>
<accession>D8SG25</accession>
<gene>
    <name evidence="2" type="ORF">SELMODRAFT_421691</name>
</gene>
<keyword evidence="3" id="KW-1185">Reference proteome</keyword>
<dbReference type="EMBL" id="GL377618">
    <property type="protein sequence ID" value="EFJ16509.1"/>
    <property type="molecule type" value="Genomic_DNA"/>
</dbReference>
<dbReference type="Proteomes" id="UP000001514">
    <property type="component" value="Unassembled WGS sequence"/>
</dbReference>
<reference evidence="2 3" key="1">
    <citation type="journal article" date="2011" name="Science">
        <title>The Selaginella genome identifies genetic changes associated with the evolution of vascular plants.</title>
        <authorList>
            <person name="Banks J.A."/>
            <person name="Nishiyama T."/>
            <person name="Hasebe M."/>
            <person name="Bowman J.L."/>
            <person name="Gribskov M."/>
            <person name="dePamphilis C."/>
            <person name="Albert V.A."/>
            <person name="Aono N."/>
            <person name="Aoyama T."/>
            <person name="Ambrose B.A."/>
            <person name="Ashton N.W."/>
            <person name="Axtell M.J."/>
            <person name="Barker E."/>
            <person name="Barker M.S."/>
            <person name="Bennetzen J.L."/>
            <person name="Bonawitz N.D."/>
            <person name="Chapple C."/>
            <person name="Cheng C."/>
            <person name="Correa L.G."/>
            <person name="Dacre M."/>
            <person name="DeBarry J."/>
            <person name="Dreyer I."/>
            <person name="Elias M."/>
            <person name="Engstrom E.M."/>
            <person name="Estelle M."/>
            <person name="Feng L."/>
            <person name="Finet C."/>
            <person name="Floyd S.K."/>
            <person name="Frommer W.B."/>
            <person name="Fujita T."/>
            <person name="Gramzow L."/>
            <person name="Gutensohn M."/>
            <person name="Harholt J."/>
            <person name="Hattori M."/>
            <person name="Heyl A."/>
            <person name="Hirai T."/>
            <person name="Hiwatashi Y."/>
            <person name="Ishikawa M."/>
            <person name="Iwata M."/>
            <person name="Karol K.G."/>
            <person name="Koehler B."/>
            <person name="Kolukisaoglu U."/>
            <person name="Kubo M."/>
            <person name="Kurata T."/>
            <person name="Lalonde S."/>
            <person name="Li K."/>
            <person name="Li Y."/>
            <person name="Litt A."/>
            <person name="Lyons E."/>
            <person name="Manning G."/>
            <person name="Maruyama T."/>
            <person name="Michael T.P."/>
            <person name="Mikami K."/>
            <person name="Miyazaki S."/>
            <person name="Morinaga S."/>
            <person name="Murata T."/>
            <person name="Mueller-Roeber B."/>
            <person name="Nelson D.R."/>
            <person name="Obara M."/>
            <person name="Oguri Y."/>
            <person name="Olmstead R.G."/>
            <person name="Onodera N."/>
            <person name="Petersen B.L."/>
            <person name="Pils B."/>
            <person name="Prigge M."/>
            <person name="Rensing S.A."/>
            <person name="Riano-Pachon D.M."/>
            <person name="Roberts A.W."/>
            <person name="Sato Y."/>
            <person name="Scheller H.V."/>
            <person name="Schulz B."/>
            <person name="Schulz C."/>
            <person name="Shakirov E.V."/>
            <person name="Shibagaki N."/>
            <person name="Shinohara N."/>
            <person name="Shippen D.E."/>
            <person name="Soerensen I."/>
            <person name="Sotooka R."/>
            <person name="Sugimoto N."/>
            <person name="Sugita M."/>
            <person name="Sumikawa N."/>
            <person name="Tanurdzic M."/>
            <person name="Theissen G."/>
            <person name="Ulvskov P."/>
            <person name="Wakazuki S."/>
            <person name="Weng J.K."/>
            <person name="Willats W.W."/>
            <person name="Wipf D."/>
            <person name="Wolf P.G."/>
            <person name="Yang L."/>
            <person name="Zimmer A.D."/>
            <person name="Zhu Q."/>
            <person name="Mitros T."/>
            <person name="Hellsten U."/>
            <person name="Loque D."/>
            <person name="Otillar R."/>
            <person name="Salamov A."/>
            <person name="Schmutz J."/>
            <person name="Shapiro H."/>
            <person name="Lindquist E."/>
            <person name="Lucas S."/>
            <person name="Rokhsar D."/>
            <person name="Grigoriev I.V."/>
        </authorList>
    </citation>
    <scope>NUCLEOTIDE SEQUENCE [LARGE SCALE GENOMIC DNA]</scope>
</reference>
<proteinExistence type="predicted"/>
<dbReference type="HOGENOM" id="CLU_1079273_0_0_1"/>
<sequence>MESHILAYVLSNELVSMAFAMVAKDKQINRVLEELFSEEHLESLTGTTRSLQSPGRAERKQRSWRSRKHWSASRWSQTVSLLAPTLRFAATMAVQATTSCSQFTAPGAHRDHRRERHLTPLGPQDEQIILAAATESRVPRHKIPPTHAVEKLQRIFQVRPENYAAIVSLHNTKPVVGDDVPLGHGIEDTACFGVMPGLGIALEDGGSRTGFPGGHCVKDLASGLRIVVLREALDHRVERDGILVLHSIEDELGARGIV</sequence>
<dbReference type="InParanoid" id="D8SG25"/>
<feature type="region of interest" description="Disordered" evidence="1">
    <location>
        <begin position="44"/>
        <end position="65"/>
    </location>
</feature>
<dbReference type="KEGG" id="smo:SELMODRAFT_421691"/>